<protein>
    <submittedName>
        <fullName evidence="2">Eukaryotic translation initiation factor 4E type 2</fullName>
    </submittedName>
</protein>
<dbReference type="SUPFAM" id="SSF55418">
    <property type="entry name" value="eIF4e-like"/>
    <property type="match status" value="1"/>
</dbReference>
<dbReference type="GO" id="GO:0000340">
    <property type="term" value="F:RNA 7-methylguanosine cap binding"/>
    <property type="evidence" value="ECO:0007669"/>
    <property type="project" value="TreeGrafter"/>
</dbReference>
<dbReference type="OMA" id="NSVEQFW"/>
<dbReference type="RefSeq" id="XP_011128736.1">
    <property type="nucleotide sequence ID" value="XM_011130434.1"/>
</dbReference>
<sequence>MFFRRSEVEQLPMRLSLKLSCNWTLWYTNASAKTTETFEQCLIPLGSVSTAEAFWALYSHCIRPSNLPKGTEYHLFREGIRPMWEDEANANGSTLLLRLKRGYIDYCWEALLLALIGGQLGPEANGAVAGRRFTDDHLSLWSSKFHADQHQQISANVCRLLGLKEDSPSEYKSHAGTLERTTVIP</sequence>
<dbReference type="EMBL" id="AFNH02000068">
    <property type="protein sequence ID" value="EZG86780.1"/>
    <property type="molecule type" value="Genomic_DNA"/>
</dbReference>
<dbReference type="OrthoDB" id="590761at2759"/>
<dbReference type="InterPro" id="IPR023398">
    <property type="entry name" value="TIF_eIF4e-like"/>
</dbReference>
<dbReference type="Gene3D" id="3.30.760.10">
    <property type="entry name" value="RNA Cap, Translation Initiation Factor Eif4e"/>
    <property type="match status" value="1"/>
</dbReference>
<dbReference type="PANTHER" id="PTHR11960:SF18">
    <property type="entry name" value="EUKARYOTIC TRANSLATION INITIATION FACTOR 4E HOMOLOGOUS PROTEIN, ISOFORM B"/>
    <property type="match status" value="1"/>
</dbReference>
<dbReference type="VEuPathDB" id="CryptoDB:GNI_009130"/>
<gene>
    <name evidence="2" type="ORF">GNI_009130</name>
</gene>
<dbReference type="AlphaFoldDB" id="A0A023BD01"/>
<comment type="caution">
    <text evidence="2">The sequence shown here is derived from an EMBL/GenBank/DDBJ whole genome shotgun (WGS) entry which is preliminary data.</text>
</comment>
<keyword evidence="3" id="KW-1185">Reference proteome</keyword>
<dbReference type="Proteomes" id="UP000019763">
    <property type="component" value="Unassembled WGS sequence"/>
</dbReference>
<comment type="similarity">
    <text evidence="1">Belongs to the eukaryotic initiation factor 4E family.</text>
</comment>
<keyword evidence="1 2" id="KW-0396">Initiation factor</keyword>
<accession>A0A023BD01</accession>
<keyword evidence="1" id="KW-0648">Protein biosynthesis</keyword>
<evidence type="ECO:0000313" key="2">
    <source>
        <dbReference type="EMBL" id="EZG86780.1"/>
    </source>
</evidence>
<evidence type="ECO:0000256" key="1">
    <source>
        <dbReference type="RuleBase" id="RU004374"/>
    </source>
</evidence>
<dbReference type="GeneID" id="22910599"/>
<organism evidence="2 3">
    <name type="scientific">Gregarina niphandrodes</name>
    <name type="common">Septate eugregarine</name>
    <dbReference type="NCBI Taxonomy" id="110365"/>
    <lineage>
        <taxon>Eukaryota</taxon>
        <taxon>Sar</taxon>
        <taxon>Alveolata</taxon>
        <taxon>Apicomplexa</taxon>
        <taxon>Conoidasida</taxon>
        <taxon>Gregarinasina</taxon>
        <taxon>Eugregarinorida</taxon>
        <taxon>Gregarinidae</taxon>
        <taxon>Gregarina</taxon>
    </lineage>
</organism>
<dbReference type="eggNOG" id="KOG1669">
    <property type="taxonomic scope" value="Eukaryota"/>
</dbReference>
<reference evidence="2" key="1">
    <citation type="submission" date="2013-12" db="EMBL/GenBank/DDBJ databases">
        <authorList>
            <person name="Omoto C.K."/>
            <person name="Sibley D."/>
            <person name="Venepally P."/>
            <person name="Hadjithomas M."/>
            <person name="Karamycheva S."/>
            <person name="Brunk B."/>
            <person name="Roos D."/>
            <person name="Caler E."/>
            <person name="Lorenzi H."/>
        </authorList>
    </citation>
    <scope>NUCLEOTIDE SEQUENCE</scope>
</reference>
<evidence type="ECO:0000313" key="3">
    <source>
        <dbReference type="Proteomes" id="UP000019763"/>
    </source>
</evidence>
<keyword evidence="1" id="KW-0694">RNA-binding</keyword>
<dbReference type="GO" id="GO:0003743">
    <property type="term" value="F:translation initiation factor activity"/>
    <property type="evidence" value="ECO:0007669"/>
    <property type="project" value="UniProtKB-KW"/>
</dbReference>
<dbReference type="InterPro" id="IPR001040">
    <property type="entry name" value="TIF_eIF_4E"/>
</dbReference>
<dbReference type="GO" id="GO:0016281">
    <property type="term" value="C:eukaryotic translation initiation factor 4F complex"/>
    <property type="evidence" value="ECO:0007669"/>
    <property type="project" value="TreeGrafter"/>
</dbReference>
<dbReference type="PANTHER" id="PTHR11960">
    <property type="entry name" value="EUKARYOTIC TRANSLATION INITIATION FACTOR 4E RELATED"/>
    <property type="match status" value="1"/>
</dbReference>
<proteinExistence type="inferred from homology"/>
<name>A0A023BD01_GRENI</name>
<dbReference type="Pfam" id="PF01652">
    <property type="entry name" value="IF4E"/>
    <property type="match status" value="1"/>
</dbReference>